<dbReference type="SUPFAM" id="SSF81296">
    <property type="entry name" value="E set domains"/>
    <property type="match status" value="1"/>
</dbReference>
<evidence type="ECO:0000256" key="1">
    <source>
        <dbReference type="ARBA" id="ARBA00022737"/>
    </source>
</evidence>
<dbReference type="RefSeq" id="WP_244823664.1">
    <property type="nucleotide sequence ID" value="NZ_CP112998.1"/>
</dbReference>
<feature type="signal peptide" evidence="2">
    <location>
        <begin position="1"/>
        <end position="19"/>
    </location>
</feature>
<dbReference type="InterPro" id="IPR011042">
    <property type="entry name" value="6-blade_b-propeller_TolB-like"/>
</dbReference>
<dbReference type="PANTHER" id="PTHR13833">
    <property type="match status" value="1"/>
</dbReference>
<reference evidence="4" key="1">
    <citation type="submission" date="2022-11" db="EMBL/GenBank/DDBJ databases">
        <title>Dyadobacter pollutisoli sp. nov., isolated from plastic dumped soil.</title>
        <authorList>
            <person name="Kim J.M."/>
            <person name="Kim K.R."/>
            <person name="Lee J.K."/>
            <person name="Hao L."/>
            <person name="Jeon C.O."/>
        </authorList>
    </citation>
    <scope>NUCLEOTIDE SEQUENCE</scope>
    <source>
        <strain evidence="4">U1</strain>
    </source>
</reference>
<dbReference type="KEGG" id="dpf:ON006_20190"/>
<evidence type="ECO:0000259" key="3">
    <source>
        <dbReference type="Pfam" id="PF01833"/>
    </source>
</evidence>
<dbReference type="PANTHER" id="PTHR13833:SF71">
    <property type="entry name" value="NHL DOMAIN-CONTAINING PROTEIN"/>
    <property type="match status" value="1"/>
</dbReference>
<organism evidence="4 5">
    <name type="scientific">Dyadobacter pollutisoli</name>
    <dbReference type="NCBI Taxonomy" id="2910158"/>
    <lineage>
        <taxon>Bacteria</taxon>
        <taxon>Pseudomonadati</taxon>
        <taxon>Bacteroidota</taxon>
        <taxon>Cytophagia</taxon>
        <taxon>Cytophagales</taxon>
        <taxon>Spirosomataceae</taxon>
        <taxon>Dyadobacter</taxon>
    </lineage>
</organism>
<evidence type="ECO:0000256" key="2">
    <source>
        <dbReference type="SAM" id="SignalP"/>
    </source>
</evidence>
<dbReference type="Proteomes" id="UP001164653">
    <property type="component" value="Chromosome"/>
</dbReference>
<dbReference type="InterPro" id="IPR013783">
    <property type="entry name" value="Ig-like_fold"/>
</dbReference>
<dbReference type="Pfam" id="PF01436">
    <property type="entry name" value="NHL"/>
    <property type="match status" value="1"/>
</dbReference>
<dbReference type="AlphaFoldDB" id="A0A9E8N5C6"/>
<keyword evidence="5" id="KW-1185">Reference proteome</keyword>
<evidence type="ECO:0000313" key="5">
    <source>
        <dbReference type="Proteomes" id="UP001164653"/>
    </source>
</evidence>
<sequence length="439" mass="47033">MRTSIIFTLILAISASWLACSSDNPVKTPDPIAELQGFSPLSGGKGTLIKIQGKNFGTVVSDISVKINGLSATIQSVRDSEIAAVVPDKCGLGAIDLTVKGKAFTSAEKFRYQYVATTSFFAGGTKGYADGAPQTVKFEGPYNIVYDKGLLYVADLGNCMVRKIEADGTTSTIVGTPHSGFKDGKGDQALMKFPIGVDVGPDGIIYVADHQNNAIRKIATDGTLTTITGSPEREGLLDGDLATAQFKRPYGVKIDKSGTLWVCDTENGVIRKISANGQVTTFAGSTPGHADGKLREAKFYFPAHLTFDETGNAFVADKHNHCIRRISPDGMVTTFAGTPGKAGFMDGKATEAMFNQPSNVQIDKLGNLYVTDLYNHCIRLVYPDGMVTTLAGQPTVPGYVEGTGNVARFWHPQGSTLDKDENLFVTDSFNNRIRKLTIE</sequence>
<dbReference type="SUPFAM" id="SSF101898">
    <property type="entry name" value="NHL repeat"/>
    <property type="match status" value="1"/>
</dbReference>
<keyword evidence="1" id="KW-0677">Repeat</keyword>
<proteinExistence type="predicted"/>
<dbReference type="EMBL" id="CP112998">
    <property type="protein sequence ID" value="WAC10070.1"/>
    <property type="molecule type" value="Genomic_DNA"/>
</dbReference>
<dbReference type="Pfam" id="PF01833">
    <property type="entry name" value="TIG"/>
    <property type="match status" value="1"/>
</dbReference>
<feature type="domain" description="IPT/TIG" evidence="3">
    <location>
        <begin position="37"/>
        <end position="112"/>
    </location>
</feature>
<dbReference type="CDD" id="cd14953">
    <property type="entry name" value="NHL_like_1"/>
    <property type="match status" value="1"/>
</dbReference>
<gene>
    <name evidence="4" type="ORF">ON006_20190</name>
</gene>
<feature type="chain" id="PRO_5038367206" evidence="2">
    <location>
        <begin position="20"/>
        <end position="439"/>
    </location>
</feature>
<dbReference type="CDD" id="cd00603">
    <property type="entry name" value="IPT_PCSR"/>
    <property type="match status" value="1"/>
</dbReference>
<accession>A0A9E8N5C6</accession>
<dbReference type="Gene3D" id="2.60.40.10">
    <property type="entry name" value="Immunoglobulins"/>
    <property type="match status" value="1"/>
</dbReference>
<keyword evidence="2" id="KW-0732">Signal</keyword>
<evidence type="ECO:0000313" key="4">
    <source>
        <dbReference type="EMBL" id="WAC10070.1"/>
    </source>
</evidence>
<dbReference type="Gene3D" id="2.120.10.30">
    <property type="entry name" value="TolB, C-terminal domain"/>
    <property type="match status" value="3"/>
</dbReference>
<dbReference type="InterPro" id="IPR001258">
    <property type="entry name" value="NHL_repeat"/>
</dbReference>
<dbReference type="PROSITE" id="PS51257">
    <property type="entry name" value="PROKAR_LIPOPROTEIN"/>
    <property type="match status" value="1"/>
</dbReference>
<dbReference type="InterPro" id="IPR014756">
    <property type="entry name" value="Ig_E-set"/>
</dbReference>
<protein>
    <submittedName>
        <fullName evidence="4">IPT/TIG domain-containing protein</fullName>
    </submittedName>
</protein>
<dbReference type="InterPro" id="IPR002909">
    <property type="entry name" value="IPT_dom"/>
</dbReference>
<name>A0A9E8N5C6_9BACT</name>